<keyword evidence="3" id="KW-1185">Reference proteome</keyword>
<dbReference type="EMBL" id="OX465086">
    <property type="protein sequence ID" value="CAI9265076.1"/>
    <property type="molecule type" value="Genomic_DNA"/>
</dbReference>
<organism evidence="2 3">
    <name type="scientific">Lactuca saligna</name>
    <name type="common">Willowleaf lettuce</name>
    <dbReference type="NCBI Taxonomy" id="75948"/>
    <lineage>
        <taxon>Eukaryota</taxon>
        <taxon>Viridiplantae</taxon>
        <taxon>Streptophyta</taxon>
        <taxon>Embryophyta</taxon>
        <taxon>Tracheophyta</taxon>
        <taxon>Spermatophyta</taxon>
        <taxon>Magnoliopsida</taxon>
        <taxon>eudicotyledons</taxon>
        <taxon>Gunneridae</taxon>
        <taxon>Pentapetalae</taxon>
        <taxon>asterids</taxon>
        <taxon>campanulids</taxon>
        <taxon>Asterales</taxon>
        <taxon>Asteraceae</taxon>
        <taxon>Cichorioideae</taxon>
        <taxon>Cichorieae</taxon>
        <taxon>Lactucinae</taxon>
        <taxon>Lactuca</taxon>
    </lineage>
</organism>
<sequence length="203" mass="23189">MTAVMGHGGDIGDEQPHPFGGAFGDHQNDSVPPKQRGMTINKKMHRLFKANGERPLKILFDINTNMPIGDVYGCFIREVGSYMWRDISFDKDTLTDESEVERRWFDFGGITNHPMALPYWMSLNNQICARYRGRENIAKSSLIDFAEGMWRQQGLEPLRDVDVNVFLQNPTFVIAIGDIIRSFKNKVNNNEVNNDGEDEDEDT</sequence>
<name>A0AA35UU34_LACSI</name>
<protein>
    <submittedName>
        <fullName evidence="2">Uncharacterized protein</fullName>
    </submittedName>
</protein>
<feature type="region of interest" description="Disordered" evidence="1">
    <location>
        <begin position="1"/>
        <end position="36"/>
    </location>
</feature>
<evidence type="ECO:0000256" key="1">
    <source>
        <dbReference type="SAM" id="MobiDB-lite"/>
    </source>
</evidence>
<dbReference type="AlphaFoldDB" id="A0AA35UU34"/>
<proteinExistence type="predicted"/>
<evidence type="ECO:0000313" key="2">
    <source>
        <dbReference type="EMBL" id="CAI9265076.1"/>
    </source>
</evidence>
<evidence type="ECO:0000313" key="3">
    <source>
        <dbReference type="Proteomes" id="UP001177003"/>
    </source>
</evidence>
<gene>
    <name evidence="2" type="ORF">LSALG_LOCUS5698</name>
</gene>
<reference evidence="2" key="1">
    <citation type="submission" date="2023-04" db="EMBL/GenBank/DDBJ databases">
        <authorList>
            <person name="Vijverberg K."/>
            <person name="Xiong W."/>
            <person name="Schranz E."/>
        </authorList>
    </citation>
    <scope>NUCLEOTIDE SEQUENCE</scope>
</reference>
<dbReference type="Proteomes" id="UP001177003">
    <property type="component" value="Chromosome 0"/>
</dbReference>
<accession>A0AA35UU34</accession>